<dbReference type="SUPFAM" id="SSF55874">
    <property type="entry name" value="ATPase domain of HSP90 chaperone/DNA topoisomerase II/histidine kinase"/>
    <property type="match status" value="1"/>
</dbReference>
<dbReference type="Proteomes" id="UP001055091">
    <property type="component" value="Unassembled WGS sequence"/>
</dbReference>
<dbReference type="PANTHER" id="PTHR34220">
    <property type="entry name" value="SENSOR HISTIDINE KINASE YPDA"/>
    <property type="match status" value="1"/>
</dbReference>
<dbReference type="RefSeq" id="WP_006771167.1">
    <property type="nucleotide sequence ID" value="NZ_BQNJ01000001.1"/>
</dbReference>
<dbReference type="InterPro" id="IPR036890">
    <property type="entry name" value="HATPase_C_sf"/>
</dbReference>
<reference evidence="1" key="1">
    <citation type="submission" date="2022-01" db="EMBL/GenBank/DDBJ databases">
        <title>Novel bile acid biosynthetic pathways are enriched in the microbiome of centenarians.</title>
        <authorList>
            <person name="Sato Y."/>
            <person name="Atarashi K."/>
            <person name="Plichta R.D."/>
            <person name="Arai Y."/>
            <person name="Sasajima S."/>
            <person name="Kearney M.S."/>
            <person name="Suda W."/>
            <person name="Takeshita K."/>
            <person name="Sasaki T."/>
            <person name="Okamoto S."/>
            <person name="Skelly N.A."/>
            <person name="Okamura Y."/>
            <person name="Vlamakis H."/>
            <person name="Li Y."/>
            <person name="Tanoue T."/>
            <person name="Takei H."/>
            <person name="Nittono H."/>
            <person name="Narushima S."/>
            <person name="Irie J."/>
            <person name="Itoh H."/>
            <person name="Moriya K."/>
            <person name="Sugiura Y."/>
            <person name="Suematsu M."/>
            <person name="Moritoki N."/>
            <person name="Shibata S."/>
            <person name="Littman R.D."/>
            <person name="Fischbach A.M."/>
            <person name="Uwamino Y."/>
            <person name="Inoue T."/>
            <person name="Honda A."/>
            <person name="Hattori M."/>
            <person name="Murai T."/>
            <person name="Xavier J.R."/>
            <person name="Hirose N."/>
            <person name="Honda K."/>
        </authorList>
    </citation>
    <scope>NUCLEOTIDE SEQUENCE</scope>
    <source>
        <strain evidence="1">CE91-St55</strain>
    </source>
</reference>
<dbReference type="AlphaFoldDB" id="A0A413WUX3"/>
<dbReference type="GO" id="GO:0016020">
    <property type="term" value="C:membrane"/>
    <property type="evidence" value="ECO:0007669"/>
    <property type="project" value="InterPro"/>
</dbReference>
<dbReference type="InterPro" id="IPR050640">
    <property type="entry name" value="Bact_2-comp_sensor_kinase"/>
</dbReference>
<dbReference type="Pfam" id="PF06580">
    <property type="entry name" value="His_kinase"/>
    <property type="match status" value="1"/>
</dbReference>
<dbReference type="GO" id="GO:0000155">
    <property type="term" value="F:phosphorelay sensor kinase activity"/>
    <property type="evidence" value="ECO:0007669"/>
    <property type="project" value="InterPro"/>
</dbReference>
<evidence type="ECO:0000313" key="1">
    <source>
        <dbReference type="EMBL" id="GKG98652.1"/>
    </source>
</evidence>
<name>A0A413WUX3_9FIRM</name>
<dbReference type="PANTHER" id="PTHR34220:SF7">
    <property type="entry name" value="SENSOR HISTIDINE KINASE YPDA"/>
    <property type="match status" value="1"/>
</dbReference>
<gene>
    <name evidence="1" type="ORF">CE91St55_06340</name>
</gene>
<dbReference type="InterPro" id="IPR010559">
    <property type="entry name" value="Sig_transdc_His_kin_internal"/>
</dbReference>
<evidence type="ECO:0000313" key="2">
    <source>
        <dbReference type="Proteomes" id="UP001055091"/>
    </source>
</evidence>
<protein>
    <submittedName>
        <fullName evidence="1">Uncharacterized protein</fullName>
    </submittedName>
</protein>
<dbReference type="GeneID" id="93147227"/>
<dbReference type="Gene3D" id="3.30.565.10">
    <property type="entry name" value="Histidine kinase-like ATPase, C-terminal domain"/>
    <property type="match status" value="1"/>
</dbReference>
<organism evidence="1 2">
    <name type="scientific">Hungatella hathewayi</name>
    <dbReference type="NCBI Taxonomy" id="154046"/>
    <lineage>
        <taxon>Bacteria</taxon>
        <taxon>Bacillati</taxon>
        <taxon>Bacillota</taxon>
        <taxon>Clostridia</taxon>
        <taxon>Lachnospirales</taxon>
        <taxon>Lachnospiraceae</taxon>
        <taxon>Hungatella</taxon>
    </lineage>
</organism>
<comment type="caution">
    <text evidence="1">The sequence shown here is derived from an EMBL/GenBank/DDBJ whole genome shotgun (WGS) entry which is preliminary data.</text>
</comment>
<proteinExistence type="predicted"/>
<dbReference type="EMBL" id="BQNJ01000001">
    <property type="protein sequence ID" value="GKG98652.1"/>
    <property type="molecule type" value="Genomic_DNA"/>
</dbReference>
<accession>A0A413WUX3</accession>
<sequence length="593" mass="67862">MKKTSGSFLKISVYRRRFTGTVCSVIFIALFCLIFALCFFTTIWADNRWQEVQSGFMTLEQQKRDRAEQLENYVNGIYAKASLMEDTKTLFESITSQDYTNRREENSARSSMQIAWLPGDMRKLFVNSQLKVNAVTIRSPEGLKVIWLDNNSGNMRVSYGIKGEWQVLDRPESDTVLESFEVRNPESIMKNLGTMTFYGSSKDLYKGSSQAYDWALMKGNMTVYEHVKGEREREWILTASGKEAFQGWFLWNGRLPVFYYEFVNSSGDSEYISAVDIVSLWRANGEGAATLAVTVLVLAAGAVIITFFNLQGEARFLSHIMDMLKTMEHGSFIEVGTMALKRGGHYNEYTMIADALSEVSVKLDEYIRKEYLLKLKQQETAMRALRHQINPHFLYNTLESIRARALILKDRETAEAIEGLGRLYRTLIRCPEVIPLKKEAGLLEMYLKLMALRFKDTFVYRVDIEEEAGEVETIAFWLQPLAENFFNHGMDRESEFNLLMLEAVKKEGGILVTMSDNGLGIPKDRLLEIRKNMVEGGDDPGADIGLRNVYMRLNYFYGEAFTMNIENQEAGGLKIDIFLPTLPGKEQAAWLQF</sequence>